<protein>
    <submittedName>
        <fullName evidence="4">SHOCT domain-containing protein</fullName>
    </submittedName>
</protein>
<feature type="compositionally biased region" description="Polar residues" evidence="1">
    <location>
        <begin position="622"/>
        <end position="638"/>
    </location>
</feature>
<feature type="region of interest" description="Disordered" evidence="1">
    <location>
        <begin position="613"/>
        <end position="638"/>
    </location>
</feature>
<keyword evidence="5" id="KW-1185">Reference proteome</keyword>
<evidence type="ECO:0000256" key="1">
    <source>
        <dbReference type="SAM" id="MobiDB-lite"/>
    </source>
</evidence>
<comment type="caution">
    <text evidence="4">The sequence shown here is derived from an EMBL/GenBank/DDBJ whole genome shotgun (WGS) entry which is preliminary data.</text>
</comment>
<dbReference type="Gene3D" id="2.120.10.30">
    <property type="entry name" value="TolB, C-terminal domain"/>
    <property type="match status" value="1"/>
</dbReference>
<accession>A0A7Y0LAA1</accession>
<keyword evidence="2" id="KW-0472">Membrane</keyword>
<dbReference type="RefSeq" id="WP_169073850.1">
    <property type="nucleotide sequence ID" value="NZ_JABBXH010000001.1"/>
</dbReference>
<proteinExistence type="predicted"/>
<dbReference type="AlphaFoldDB" id="A0A7Y0LAA1"/>
<keyword evidence="3" id="KW-0732">Signal</keyword>
<dbReference type="PANTHER" id="PTHR19328">
    <property type="entry name" value="HEDGEHOG-INTERACTING PROTEIN"/>
    <property type="match status" value="1"/>
</dbReference>
<dbReference type="InterPro" id="IPR011042">
    <property type="entry name" value="6-blade_b-propeller_TolB-like"/>
</dbReference>
<dbReference type="PANTHER" id="PTHR19328:SF13">
    <property type="entry name" value="HIPL1 PROTEIN"/>
    <property type="match status" value="1"/>
</dbReference>
<dbReference type="Proteomes" id="UP000568664">
    <property type="component" value="Unassembled WGS sequence"/>
</dbReference>
<dbReference type="EMBL" id="JABBXH010000001">
    <property type="protein sequence ID" value="NMP30554.1"/>
    <property type="molecule type" value="Genomic_DNA"/>
</dbReference>
<feature type="chain" id="PRO_5031370027" evidence="3">
    <location>
        <begin position="22"/>
        <end position="682"/>
    </location>
</feature>
<reference evidence="4 5" key="1">
    <citation type="submission" date="2020-04" db="EMBL/GenBank/DDBJ databases">
        <title>Thalassotalea sp. M1531, isolated from the surface of marine red alga.</title>
        <authorList>
            <person name="Pang L."/>
            <person name="Lu D.-C."/>
        </authorList>
    </citation>
    <scope>NUCLEOTIDE SEQUENCE [LARGE SCALE GENOMIC DNA]</scope>
    <source>
        <strain evidence="4 5">M1531</strain>
    </source>
</reference>
<organism evidence="4 5">
    <name type="scientific">Thalassotalea algicola</name>
    <dbReference type="NCBI Taxonomy" id="2716224"/>
    <lineage>
        <taxon>Bacteria</taxon>
        <taxon>Pseudomonadati</taxon>
        <taxon>Pseudomonadota</taxon>
        <taxon>Gammaproteobacteria</taxon>
        <taxon>Alteromonadales</taxon>
        <taxon>Colwelliaceae</taxon>
        <taxon>Thalassotalea</taxon>
    </lineage>
</organism>
<feature type="transmembrane region" description="Helical" evidence="2">
    <location>
        <begin position="405"/>
        <end position="423"/>
    </location>
</feature>
<sequence>MNIFCKLLFIVSFLLHSHAFGFQVSIEQFANLSSVVEKESPVTIQPVLKQPNKFFIVNESGTILSVELTKTDIESSTTSFDAKKVFSRFIKLTAFSLHPNFNLRDQEGYLTFYTAHSETIDTKRKRARLLGNNYSEPQIKADSVIYEWKLDENLVVDLSTQREIIRIGSPNQENLIKQIAFNPNIKVWHEHFGQLYISLDEVKGVENTPLYSGAILRINPKQFGLKRYTNPSTNPYLNNNNIANEILVHGLNNLGRFFWSGRNQNQLVVDHYVTKQRQISEISFNSKASKANKLITIEQKAISPHQALSYQGKQLSYLYGALVIATYIDGQWQLQNMPHAADAKITTLWPLDSQNGVQLYVDHLGDLLVYNNDDKQLSKLINISIPGQEQSVSYQQQDNTSFEKIVVAFILLGIILWAVNILIKHFNKNKKSTTNFYHKQLTHIEFSSDKQVIHLFQHHKTAPLHSIHINDLRQCDILLNEHAICSLTQEKGMGNDLEQVVREAFNIEKREKMLPNKLRSIQLLIVDKAQKPFPIYLYIRKGDNRISKTNYREVCESIINWCWKLSLQLCPNGTEQRDTSALTIKTPPPNAIEKNKAYSSDKQAVSPVITKPKEAEKPIETKATQSASNFDNENQNSQKISEQALLDTKIIASLEKLARLRAENFLTEEEFEIAKAKLLQGL</sequence>
<keyword evidence="2" id="KW-1133">Transmembrane helix</keyword>
<evidence type="ECO:0000256" key="3">
    <source>
        <dbReference type="SAM" id="SignalP"/>
    </source>
</evidence>
<name>A0A7Y0LAA1_9GAMM</name>
<evidence type="ECO:0000256" key="2">
    <source>
        <dbReference type="SAM" id="Phobius"/>
    </source>
</evidence>
<evidence type="ECO:0000313" key="4">
    <source>
        <dbReference type="EMBL" id="NMP30554.1"/>
    </source>
</evidence>
<feature type="signal peptide" evidence="3">
    <location>
        <begin position="1"/>
        <end position="21"/>
    </location>
</feature>
<keyword evidence="2" id="KW-0812">Transmembrane</keyword>
<evidence type="ECO:0000313" key="5">
    <source>
        <dbReference type="Proteomes" id="UP000568664"/>
    </source>
</evidence>
<gene>
    <name evidence="4" type="ORF">HII17_03170</name>
</gene>